<dbReference type="PANTHER" id="PTHR43861">
    <property type="entry name" value="TRANS-ACONITATE 2-METHYLTRANSFERASE-RELATED"/>
    <property type="match status" value="1"/>
</dbReference>
<reference evidence="1 2" key="1">
    <citation type="submission" date="2016-11" db="EMBL/GenBank/DDBJ databases">
        <authorList>
            <person name="Varghese N."/>
            <person name="Submissions S."/>
        </authorList>
    </citation>
    <scope>NUCLEOTIDE SEQUENCE [LARGE SCALE GENOMIC DNA]</scope>
    <source>
        <strain evidence="1 2">DSM 15287</strain>
    </source>
</reference>
<dbReference type="Proteomes" id="UP000322917">
    <property type="component" value="Unassembled WGS sequence"/>
</dbReference>
<dbReference type="GO" id="GO:0016740">
    <property type="term" value="F:transferase activity"/>
    <property type="evidence" value="ECO:0007669"/>
    <property type="project" value="UniProtKB-KW"/>
</dbReference>
<dbReference type="AlphaFoldDB" id="A0A1M6NV76"/>
<dbReference type="SUPFAM" id="SSF53335">
    <property type="entry name" value="S-adenosyl-L-methionine-dependent methyltransferases"/>
    <property type="match status" value="1"/>
</dbReference>
<protein>
    <submittedName>
        <fullName evidence="1">Glycosyl transferases group 1</fullName>
    </submittedName>
</protein>
<evidence type="ECO:0000313" key="2">
    <source>
        <dbReference type="Proteomes" id="UP000322917"/>
    </source>
</evidence>
<accession>A0A1M6NV76</accession>
<keyword evidence="2" id="KW-1185">Reference proteome</keyword>
<dbReference type="Pfam" id="PF13489">
    <property type="entry name" value="Methyltransf_23"/>
    <property type="match status" value="1"/>
</dbReference>
<dbReference type="Gene3D" id="3.40.50.150">
    <property type="entry name" value="Vaccinia Virus protein VP39"/>
    <property type="match status" value="1"/>
</dbReference>
<sequence length="566" mass="64907">MNVELDEPPAFSYYSRVNPHLLKYIPPEASAVMEIGCGAGALGAKYKQINPFCRYIGIELNEKAARYAATRLDTVLTTNAEQIDLTEIVPDGVDCLVYGDVLEHMTDPWNTLKRHVSHLKEQGQVLACIPNIQHWSTLFNLIAGKWEYQKEGLLDKTHLRFFTLDSIGQLFSKAGLYIYDVRPLEDRSSPIRALQEEFQPILNKLSVDFDAFCTKASAIQYIVRATKRPVTKRLLIHSMLGETKVCSRVRVTEPNVFLATIPGVRVIEHAQQTSTSIGLPGEEKVFIWQRSWPTVTQQKQLLKSGYLIIAEIDDDPLLWKEFHQQNNFFAFRSAHAVQTSTPKIADFLYRFNRNVFVFPNYISSLPPFKGSKKGKKVTLFFGALNRESDWELIMPIINEIIIKSDEDIFVRVVHDRRFFEALATTNKEFTPFCSYNMYIEILDSADIAILPLVDTRFNRMKSDLKFLECAAYSVAALASPTVYGEVIRHGETGLVYHSSADFGIYLKSLIEDAALRARLVSNAYNWLKRHRLLCRQYHTRYLWYDSLLDRLPELNEELLARAPELK</sequence>
<dbReference type="OrthoDB" id="396512at2"/>
<name>A0A1M6NV76_9FIRM</name>
<dbReference type="EMBL" id="FQZD01000059">
    <property type="protein sequence ID" value="SHJ99616.1"/>
    <property type="molecule type" value="Genomic_DNA"/>
</dbReference>
<evidence type="ECO:0000313" key="1">
    <source>
        <dbReference type="EMBL" id="SHJ99616.1"/>
    </source>
</evidence>
<keyword evidence="1" id="KW-0808">Transferase</keyword>
<dbReference type="InterPro" id="IPR029063">
    <property type="entry name" value="SAM-dependent_MTases_sf"/>
</dbReference>
<gene>
    <name evidence="1" type="ORF">SAMN02745170_03879</name>
</gene>
<organism evidence="1 2">
    <name type="scientific">Propionispora hippei DSM 15287</name>
    <dbReference type="NCBI Taxonomy" id="1123003"/>
    <lineage>
        <taxon>Bacteria</taxon>
        <taxon>Bacillati</taxon>
        <taxon>Bacillota</taxon>
        <taxon>Negativicutes</taxon>
        <taxon>Selenomonadales</taxon>
        <taxon>Sporomusaceae</taxon>
        <taxon>Propionispora</taxon>
    </lineage>
</organism>
<proteinExistence type="predicted"/>
<dbReference type="RefSeq" id="WP_149736421.1">
    <property type="nucleotide sequence ID" value="NZ_FQZD01000059.1"/>
</dbReference>
<dbReference type="CDD" id="cd02440">
    <property type="entry name" value="AdoMet_MTases"/>
    <property type="match status" value="1"/>
</dbReference>
<dbReference type="Gene3D" id="3.40.50.2000">
    <property type="entry name" value="Glycogen Phosphorylase B"/>
    <property type="match status" value="1"/>
</dbReference>
<dbReference type="SUPFAM" id="SSF53756">
    <property type="entry name" value="UDP-Glycosyltransferase/glycogen phosphorylase"/>
    <property type="match status" value="1"/>
</dbReference>